<accession>A0A2A2L652</accession>
<proteinExistence type="predicted"/>
<name>A0A2A2L652_9BILA</name>
<reference evidence="1 2" key="1">
    <citation type="journal article" date="2017" name="Curr. Biol.">
        <title>Genome architecture and evolution of a unichromosomal asexual nematode.</title>
        <authorList>
            <person name="Fradin H."/>
            <person name="Zegar C."/>
            <person name="Gutwein M."/>
            <person name="Lucas J."/>
            <person name="Kovtun M."/>
            <person name="Corcoran D."/>
            <person name="Baugh L.R."/>
            <person name="Kiontke K."/>
            <person name="Gunsalus K."/>
            <person name="Fitch D.H."/>
            <person name="Piano F."/>
        </authorList>
    </citation>
    <scope>NUCLEOTIDE SEQUENCE [LARGE SCALE GENOMIC DNA]</scope>
    <source>
        <strain evidence="1">PF1309</strain>
    </source>
</reference>
<dbReference type="InterPro" id="IPR028150">
    <property type="entry name" value="Lustrin_cystein"/>
</dbReference>
<dbReference type="PANTHER" id="PTHR11362:SF146">
    <property type="entry name" value="C3H1-TYPE DOMAIN-CONTAINING PROTEIN"/>
    <property type="match status" value="1"/>
</dbReference>
<gene>
    <name evidence="1" type="ORF">WR25_05555</name>
</gene>
<evidence type="ECO:0000313" key="2">
    <source>
        <dbReference type="Proteomes" id="UP000218231"/>
    </source>
</evidence>
<dbReference type="AlphaFoldDB" id="A0A2A2L652"/>
<dbReference type="OrthoDB" id="5771237at2759"/>
<protein>
    <submittedName>
        <fullName evidence="1">Uncharacterized protein</fullName>
    </submittedName>
</protein>
<sequence length="305" mass="34549">MMSVSTILHPSRPLLCHPEVKECPEGRNSQCVFSMKSFNYICCQDREDADKPMCPKFYETLLMTCGDNVDNGCPKGYRCMPSASDENLRICCKPNHSITYIEPETTFRENKIVPLVLPNAPVVQLNITFMGRKIELAELVDVTQIEIFDEPPQVYGINTDDNKMYTLILVDATTGTVNWLVANIPSIDGKLDLSRRTRAIISYVQPDVSDKPEGIHVLVLLLFEQKTAWQQRELSRVPADDFAVRDWIANNKHILDETPLAGTFYGVTKIFFETQGCSEASYSAIFAQGFVLTLYHRPSIFLHQI</sequence>
<dbReference type="SUPFAM" id="SSF49777">
    <property type="entry name" value="PEBP-like"/>
    <property type="match status" value="1"/>
</dbReference>
<keyword evidence="2" id="KW-1185">Reference proteome</keyword>
<dbReference type="SMART" id="SM00289">
    <property type="entry name" value="WR1"/>
    <property type="match status" value="2"/>
</dbReference>
<dbReference type="InterPro" id="IPR006150">
    <property type="entry name" value="Cys_repeat_1"/>
</dbReference>
<dbReference type="Pfam" id="PF14625">
    <property type="entry name" value="Lustrin_cystein"/>
    <property type="match status" value="2"/>
</dbReference>
<evidence type="ECO:0000313" key="1">
    <source>
        <dbReference type="EMBL" id="PAV81662.1"/>
    </source>
</evidence>
<dbReference type="Gene3D" id="3.90.280.10">
    <property type="entry name" value="PEBP-like"/>
    <property type="match status" value="1"/>
</dbReference>
<dbReference type="InterPro" id="IPR035810">
    <property type="entry name" value="PEBP_euk"/>
</dbReference>
<dbReference type="Proteomes" id="UP000218231">
    <property type="component" value="Unassembled WGS sequence"/>
</dbReference>
<comment type="caution">
    <text evidence="1">The sequence shown here is derived from an EMBL/GenBank/DDBJ whole genome shotgun (WGS) entry which is preliminary data.</text>
</comment>
<organism evidence="1 2">
    <name type="scientific">Diploscapter pachys</name>
    <dbReference type="NCBI Taxonomy" id="2018661"/>
    <lineage>
        <taxon>Eukaryota</taxon>
        <taxon>Metazoa</taxon>
        <taxon>Ecdysozoa</taxon>
        <taxon>Nematoda</taxon>
        <taxon>Chromadorea</taxon>
        <taxon>Rhabditida</taxon>
        <taxon>Rhabditina</taxon>
        <taxon>Rhabditomorpha</taxon>
        <taxon>Rhabditoidea</taxon>
        <taxon>Rhabditidae</taxon>
        <taxon>Diploscapter</taxon>
    </lineage>
</organism>
<dbReference type="InterPro" id="IPR036610">
    <property type="entry name" value="PEBP-like_sf"/>
</dbReference>
<dbReference type="PANTHER" id="PTHR11362">
    <property type="entry name" value="PHOSPHATIDYLETHANOLAMINE-BINDING PROTEIN"/>
    <property type="match status" value="1"/>
</dbReference>
<dbReference type="EMBL" id="LIAE01007147">
    <property type="protein sequence ID" value="PAV81662.1"/>
    <property type="molecule type" value="Genomic_DNA"/>
</dbReference>